<comment type="caution">
    <text evidence="8">The sequence shown here is derived from an EMBL/GenBank/DDBJ whole genome shotgun (WGS) entry which is preliminary data.</text>
</comment>
<keyword evidence="3" id="KW-0677">Repeat</keyword>
<proteinExistence type="predicted"/>
<feature type="domain" description="Tudor" evidence="6">
    <location>
        <begin position="785"/>
        <end position="845"/>
    </location>
</feature>
<dbReference type="GO" id="GO:0030719">
    <property type="term" value="P:P granule organization"/>
    <property type="evidence" value="ECO:0007669"/>
    <property type="project" value="TreeGrafter"/>
</dbReference>
<dbReference type="InterPro" id="IPR041966">
    <property type="entry name" value="LOTUS-like"/>
</dbReference>
<feature type="region of interest" description="Disordered" evidence="5">
    <location>
        <begin position="468"/>
        <end position="517"/>
    </location>
</feature>
<dbReference type="GO" id="GO:0043186">
    <property type="term" value="C:P granule"/>
    <property type="evidence" value="ECO:0007669"/>
    <property type="project" value="TreeGrafter"/>
</dbReference>
<evidence type="ECO:0000256" key="1">
    <source>
        <dbReference type="ARBA" id="ARBA00004496"/>
    </source>
</evidence>
<dbReference type="PROSITE" id="PS50304">
    <property type="entry name" value="TUDOR"/>
    <property type="match status" value="2"/>
</dbReference>
<feature type="compositionally biased region" description="Polar residues" evidence="5">
    <location>
        <begin position="478"/>
        <end position="507"/>
    </location>
</feature>
<protein>
    <recommendedName>
        <fullName evidence="10">Tudor domain-containing protein 7</fullName>
    </recommendedName>
</protein>
<dbReference type="InterPro" id="IPR035437">
    <property type="entry name" value="SNase_OB-fold_sf"/>
</dbReference>
<dbReference type="EMBL" id="JAWQEG010002606">
    <property type="protein sequence ID" value="KAK3870819.1"/>
    <property type="molecule type" value="Genomic_DNA"/>
</dbReference>
<feature type="domain" description="HTH OST-type" evidence="7">
    <location>
        <begin position="4"/>
        <end position="75"/>
    </location>
</feature>
<keyword evidence="2" id="KW-0963">Cytoplasm</keyword>
<accession>A0AAE1KDN8</accession>
<dbReference type="InterPro" id="IPR002999">
    <property type="entry name" value="Tudor"/>
</dbReference>
<dbReference type="GO" id="GO:0034587">
    <property type="term" value="P:piRNA processing"/>
    <property type="evidence" value="ECO:0007669"/>
    <property type="project" value="TreeGrafter"/>
</dbReference>
<dbReference type="Gene3D" id="2.30.30.140">
    <property type="match status" value="3"/>
</dbReference>
<reference evidence="8" key="1">
    <citation type="submission" date="2023-10" db="EMBL/GenBank/DDBJ databases">
        <title>Genome assemblies of two species of porcelain crab, Petrolisthes cinctipes and Petrolisthes manimaculis (Anomura: Porcellanidae).</title>
        <authorList>
            <person name="Angst P."/>
        </authorList>
    </citation>
    <scope>NUCLEOTIDE SEQUENCE</scope>
    <source>
        <strain evidence="8">PB745_01</strain>
        <tissue evidence="8">Gill</tissue>
    </source>
</reference>
<dbReference type="InterPro" id="IPR025605">
    <property type="entry name" value="OST-HTH/LOTUS_dom"/>
</dbReference>
<sequence>MGSELDEVSSCIISLVTQHGAEMDIRQLSRDYMELMGSDIPVKKLNYPSLTALVKTISGLTTSERQGALYLSLAPNVDVGLTTINVLVGTQKKPSKKVHRNPARGRGGAGYRGSTRGRHPRFPSGFVYHPQPQGSCLRSPQYSKFGMPYIKDKSCGKQGGSVTSKHNNMPPAAKQVTHPSFGFNKTCNQNAASHPSFGFIKTSNQTTATRPIPLLSNSSKPLFGSTSPLLPTPPPPLIANPIKTKPMASLKQLPLLPNPIPSNQQQFSLPLNGSTTPVHLAEQTPKHGKSCIEVGVMNVQEQKSQQLSCKQQLEEEISKKLPGHAANFTFMIWGKKSKFILCTVEIGKLKVSSYPEEYTSRQAAEEYVSKKALQEVQEMAQELTKQTFPITCSAAIYTPRIRLLVENASGGKVSLWQSRVEELYCETHKECLPQGWVEEVMARAEEVGLVVETPCDQRYMFSLPMQTPSAPLQDVERPSSQSSSTADDCGSKDTNGYASDHSSLTTSEGAEGGGEEIEEQGLVSEVDSRLPPLILPPGPYWDVFIMYIEDTNAIFLRILGEKYSEAYDDLLTDLELHYMEEKNLSPVEVPTVGGLYAAGHEESWFRVKVLEVKDKQVKVLFVDHGDAEVIEVTSLHHLQDCFLTVPAQCVRCCLSGLEYARSDPSAMALLQNLALGQTLVAEVIESGRRTSGAGQGRRKAQPLVLFNTAGEDDININKKVSEHLANNFPEPKLPQVGGVAEVYLVQASGNGDLFVQVESNTFCILENLLHLARNRTEEILGEGMEIDLTRLYLAKFSQDGEWYRAAPRGTPDPNGKVLMNFVDFGNCERVPLANMRPLPSHGDQLTKIPHQALRCKLHKVPGTPGLQWTSRASQRLVDLSPVDSPLLLKVHEAGVDGGPPLVELFKRLPPQNELVSLNATLSLDASLFSDGDSNNNSVEKDLVLSPTRSRSRQSSSTSQSSNSQGLSSGPSSLSSPPGSLPSSPRPDDSLSPLTPPKQEVPHVGEYYDVLVTYAASPSNFAVQSWKMSKKLSHLQTKIQNHYDTPNKSTAPTSITVGGYYAVKHNDSTWYRAYVNMVQQDIVAGLFIDYGDCFVTSSDLVRPLEPQFSKLPCQAIKAKLHGIKPVNKDWTMEDSRRFQRLVEYREFVSAVMDCEPGENGSAKLSLVLIDTRDPKRDMYIDQILVEEGRAVRKM</sequence>
<dbReference type="Pfam" id="PF12872">
    <property type="entry name" value="OST-HTH"/>
    <property type="match status" value="1"/>
</dbReference>
<keyword evidence="9" id="KW-1185">Reference proteome</keyword>
<dbReference type="Gene3D" id="2.40.50.90">
    <property type="match status" value="3"/>
</dbReference>
<dbReference type="Pfam" id="PF00567">
    <property type="entry name" value="TUDOR"/>
    <property type="match status" value="3"/>
</dbReference>
<dbReference type="SUPFAM" id="SSF63748">
    <property type="entry name" value="Tudor/PWWP/MBT"/>
    <property type="match status" value="3"/>
</dbReference>
<feature type="region of interest" description="Disordered" evidence="5">
    <location>
        <begin position="92"/>
        <end position="117"/>
    </location>
</feature>
<dbReference type="AlphaFoldDB" id="A0AAE1KDN8"/>
<organism evidence="8 9">
    <name type="scientific">Petrolisthes cinctipes</name>
    <name type="common">Flat porcelain crab</name>
    <dbReference type="NCBI Taxonomy" id="88211"/>
    <lineage>
        <taxon>Eukaryota</taxon>
        <taxon>Metazoa</taxon>
        <taxon>Ecdysozoa</taxon>
        <taxon>Arthropoda</taxon>
        <taxon>Crustacea</taxon>
        <taxon>Multicrustacea</taxon>
        <taxon>Malacostraca</taxon>
        <taxon>Eumalacostraca</taxon>
        <taxon>Eucarida</taxon>
        <taxon>Decapoda</taxon>
        <taxon>Pleocyemata</taxon>
        <taxon>Anomura</taxon>
        <taxon>Galatheoidea</taxon>
        <taxon>Porcellanidae</taxon>
        <taxon>Petrolisthes</taxon>
    </lineage>
</organism>
<dbReference type="PROSITE" id="PS51644">
    <property type="entry name" value="HTH_OST"/>
    <property type="match status" value="1"/>
</dbReference>
<evidence type="ECO:0000256" key="5">
    <source>
        <dbReference type="SAM" id="MobiDB-lite"/>
    </source>
</evidence>
<name>A0AAE1KDN8_PETCI</name>
<evidence type="ECO:0000313" key="9">
    <source>
        <dbReference type="Proteomes" id="UP001286313"/>
    </source>
</evidence>
<comment type="subcellular location">
    <subcellularLocation>
        <location evidence="1">Cytoplasm</location>
    </subcellularLocation>
</comment>
<feature type="compositionally biased region" description="Low complexity" evidence="5">
    <location>
        <begin position="944"/>
        <end position="982"/>
    </location>
</feature>
<feature type="compositionally biased region" description="Basic residues" evidence="5">
    <location>
        <begin position="93"/>
        <end position="103"/>
    </location>
</feature>
<dbReference type="InterPro" id="IPR050621">
    <property type="entry name" value="Tudor_domain_containing"/>
</dbReference>
<feature type="domain" description="Tudor" evidence="6">
    <location>
        <begin position="1053"/>
        <end position="1110"/>
    </location>
</feature>
<dbReference type="PANTHER" id="PTHR22948">
    <property type="entry name" value="TUDOR DOMAIN CONTAINING PROTEIN"/>
    <property type="match status" value="1"/>
</dbReference>
<feature type="region of interest" description="Disordered" evidence="5">
    <location>
        <begin position="928"/>
        <end position="999"/>
    </location>
</feature>
<evidence type="ECO:0000259" key="7">
    <source>
        <dbReference type="PROSITE" id="PS51644"/>
    </source>
</evidence>
<evidence type="ECO:0000313" key="8">
    <source>
        <dbReference type="EMBL" id="KAK3870819.1"/>
    </source>
</evidence>
<dbReference type="SMART" id="SM00333">
    <property type="entry name" value="TUDOR"/>
    <property type="match status" value="3"/>
</dbReference>
<dbReference type="PANTHER" id="PTHR22948:SF76">
    <property type="entry name" value="FI20010P1-RELATED"/>
    <property type="match status" value="1"/>
</dbReference>
<dbReference type="Proteomes" id="UP001286313">
    <property type="component" value="Unassembled WGS sequence"/>
</dbReference>
<evidence type="ECO:0000256" key="2">
    <source>
        <dbReference type="ARBA" id="ARBA00022490"/>
    </source>
</evidence>
<evidence type="ECO:0000256" key="3">
    <source>
        <dbReference type="ARBA" id="ARBA00022737"/>
    </source>
</evidence>
<dbReference type="GO" id="GO:0007283">
    <property type="term" value="P:spermatogenesis"/>
    <property type="evidence" value="ECO:0007669"/>
    <property type="project" value="UniProtKB-KW"/>
</dbReference>
<evidence type="ECO:0000256" key="4">
    <source>
        <dbReference type="ARBA" id="ARBA00022871"/>
    </source>
</evidence>
<dbReference type="Gene3D" id="3.30.420.610">
    <property type="entry name" value="LOTUS domain-like"/>
    <property type="match status" value="1"/>
</dbReference>
<evidence type="ECO:0008006" key="10">
    <source>
        <dbReference type="Google" id="ProtNLM"/>
    </source>
</evidence>
<keyword evidence="4" id="KW-0221">Differentiation</keyword>
<gene>
    <name evidence="8" type="ORF">Pcinc_024009</name>
</gene>
<evidence type="ECO:0000259" key="6">
    <source>
        <dbReference type="PROSITE" id="PS50304"/>
    </source>
</evidence>
<keyword evidence="4" id="KW-0744">Spermatogenesis</keyword>